<evidence type="ECO:0000313" key="3">
    <source>
        <dbReference type="WBParaSite" id="TASK_0000462101-mRNA-1"/>
    </source>
</evidence>
<name>A0A158R7Z3_TAEAS</name>
<proteinExistence type="predicted"/>
<dbReference type="AlphaFoldDB" id="A0A158R7Z3"/>
<sequence length="333" mass="36504">MVVVSYLNFRFELSSDRPCFILVPLDNVTELTEEESQNADSFNVIESGDISRADHHRKSTSDAVPIDVVVIVKGGNKTAQTPRLLPSFEYRASEHLYFAGQSKACCSESICGHDSLSCSYLTALSGEGGETSSTVTGADLSTAPRWRRESVGRPEKTQVVWPASLRQSHLHEKPHFPSRLSANLLVRAWVCPLLHLYHPSVQLHSSSQHPITPSSPTPLQSACKDTDSLWKGWKASCDNGGGAAAETSNISSDSDNGSIEWMGIRNRKIDTSSCSTSCVRPRYRRRAAKQTLAEVTPLVSALIGRIDNRLDPTPMPGCKFGCLLWLTCKSGWN</sequence>
<keyword evidence="2" id="KW-1185">Reference proteome</keyword>
<dbReference type="EMBL" id="UYRS01018359">
    <property type="protein sequence ID" value="VDK33722.1"/>
    <property type="molecule type" value="Genomic_DNA"/>
</dbReference>
<gene>
    <name evidence="1" type="ORF">TASK_LOCUS4622</name>
</gene>
<dbReference type="WBParaSite" id="TASK_0000462101-mRNA-1">
    <property type="protein sequence ID" value="TASK_0000462101-mRNA-1"/>
    <property type="gene ID" value="TASK_0000462101"/>
</dbReference>
<organism evidence="3">
    <name type="scientific">Taenia asiatica</name>
    <name type="common">Asian tapeworm</name>
    <dbReference type="NCBI Taxonomy" id="60517"/>
    <lineage>
        <taxon>Eukaryota</taxon>
        <taxon>Metazoa</taxon>
        <taxon>Spiralia</taxon>
        <taxon>Lophotrochozoa</taxon>
        <taxon>Platyhelminthes</taxon>
        <taxon>Cestoda</taxon>
        <taxon>Eucestoda</taxon>
        <taxon>Cyclophyllidea</taxon>
        <taxon>Taeniidae</taxon>
        <taxon>Taenia</taxon>
    </lineage>
</organism>
<evidence type="ECO:0000313" key="2">
    <source>
        <dbReference type="Proteomes" id="UP000282613"/>
    </source>
</evidence>
<evidence type="ECO:0000313" key="1">
    <source>
        <dbReference type="EMBL" id="VDK33722.1"/>
    </source>
</evidence>
<reference evidence="3" key="1">
    <citation type="submission" date="2016-04" db="UniProtKB">
        <authorList>
            <consortium name="WormBaseParasite"/>
        </authorList>
    </citation>
    <scope>IDENTIFICATION</scope>
</reference>
<dbReference type="STRING" id="60517.A0A158R7Z3"/>
<reference evidence="1 2" key="2">
    <citation type="submission" date="2018-11" db="EMBL/GenBank/DDBJ databases">
        <authorList>
            <consortium name="Pathogen Informatics"/>
        </authorList>
    </citation>
    <scope>NUCLEOTIDE SEQUENCE [LARGE SCALE GENOMIC DNA]</scope>
</reference>
<protein>
    <submittedName>
        <fullName evidence="1 3">Uncharacterized protein</fullName>
    </submittedName>
</protein>
<dbReference type="Proteomes" id="UP000282613">
    <property type="component" value="Unassembled WGS sequence"/>
</dbReference>
<accession>A0A158R7Z3</accession>